<dbReference type="PANTHER" id="PTHR46753">
    <property type="entry name" value="FYVE AND COILED-COIL DOMAIN-CONTAINING PROTEIN 1"/>
    <property type="match status" value="1"/>
</dbReference>
<name>A0A9Q1C222_HOLLE</name>
<protein>
    <submittedName>
        <fullName evidence="4">RUN and FYVE domain-containing protein 4</fullName>
    </submittedName>
</protein>
<proteinExistence type="predicted"/>
<keyword evidence="5" id="KW-1185">Reference proteome</keyword>
<dbReference type="CDD" id="cd00136">
    <property type="entry name" value="PDZ_canonical"/>
    <property type="match status" value="1"/>
</dbReference>
<dbReference type="Gene3D" id="2.30.29.30">
    <property type="entry name" value="Pleckstrin-homology domain (PH domain)/Phosphotyrosine-binding domain (PTB)"/>
    <property type="match status" value="1"/>
</dbReference>
<dbReference type="Gene3D" id="2.30.42.10">
    <property type="match status" value="1"/>
</dbReference>
<dbReference type="SUPFAM" id="SSF50729">
    <property type="entry name" value="PH domain-like"/>
    <property type="match status" value="1"/>
</dbReference>
<feature type="domain" description="PID" evidence="1">
    <location>
        <begin position="316"/>
        <end position="444"/>
    </location>
</feature>
<dbReference type="InterPro" id="IPR037213">
    <property type="entry name" value="Run_dom_sf"/>
</dbReference>
<reference evidence="4" key="1">
    <citation type="submission" date="2021-10" db="EMBL/GenBank/DDBJ databases">
        <title>Tropical sea cucumber genome reveals ecological adaptation and Cuvierian tubules defense mechanism.</title>
        <authorList>
            <person name="Chen T."/>
        </authorList>
    </citation>
    <scope>NUCLEOTIDE SEQUENCE</scope>
    <source>
        <strain evidence="4">Nanhai2018</strain>
        <tissue evidence="4">Muscle</tissue>
    </source>
</reference>
<comment type="caution">
    <text evidence="4">The sequence shown here is derived from an EMBL/GenBank/DDBJ whole genome shotgun (WGS) entry which is preliminary data.</text>
</comment>
<dbReference type="PROSITE" id="PS50826">
    <property type="entry name" value="RUN"/>
    <property type="match status" value="1"/>
</dbReference>
<evidence type="ECO:0000313" key="5">
    <source>
        <dbReference type="Proteomes" id="UP001152320"/>
    </source>
</evidence>
<evidence type="ECO:0000259" key="2">
    <source>
        <dbReference type="PROSITE" id="PS50106"/>
    </source>
</evidence>
<dbReference type="CDD" id="cd17682">
    <property type="entry name" value="RUN_RUFY4_like"/>
    <property type="match status" value="1"/>
</dbReference>
<accession>A0A9Q1C222</accession>
<dbReference type="InterPro" id="IPR001478">
    <property type="entry name" value="PDZ"/>
</dbReference>
<dbReference type="OrthoDB" id="9044749at2759"/>
<dbReference type="PROSITE" id="PS50106">
    <property type="entry name" value="PDZ"/>
    <property type="match status" value="1"/>
</dbReference>
<dbReference type="Pfam" id="PF00640">
    <property type="entry name" value="PID"/>
    <property type="match status" value="1"/>
</dbReference>
<dbReference type="PROSITE" id="PS01179">
    <property type="entry name" value="PID"/>
    <property type="match status" value="1"/>
</dbReference>
<dbReference type="Gene3D" id="1.20.58.900">
    <property type="match status" value="1"/>
</dbReference>
<dbReference type="Proteomes" id="UP001152320">
    <property type="component" value="Chromosome 8"/>
</dbReference>
<dbReference type="InterPro" id="IPR011993">
    <property type="entry name" value="PH-like_dom_sf"/>
</dbReference>
<feature type="domain" description="RUN" evidence="3">
    <location>
        <begin position="26"/>
        <end position="167"/>
    </location>
</feature>
<dbReference type="AlphaFoldDB" id="A0A9Q1C222"/>
<gene>
    <name evidence="4" type="ORF">HOLleu_18604</name>
</gene>
<evidence type="ECO:0000313" key="4">
    <source>
        <dbReference type="EMBL" id="KAJ8037713.1"/>
    </source>
</evidence>
<sequence>MSVRDPQLSAFKAALVKLQQYNRPVRDGNPDLQLFCESLEAILRQGLKGGYSLFGFYKRDYWSWIEILEPYLPSSKPCPLYSIAVDACKTSSKIKTIQGRGRMFLRIALNKKFLTTTIEALIKNDQLFESWYDCQLSVLGNELLKESFTSLLFLLNEVKFELNFRNGSFLDETWCLPVVCQYQLVPSKDLGIKVSYAKNRTIVSAIDPGGVAGDDGKIEVGDVLDELYGESLQGAKRGKISKLLAIHEGYPIYITVIKGRLKSGKVFYPLKELYELVKKDYADFVIPQDNIPAETKPEESTDYLENMQSISGSSFYRVYYIGKVFTGESVLNCFQHGGTTVIENALQKVLDDTTLQHDSKDEEYVMEIAETNVITRNPFTEALLFKHCFPDIASCGRRLDKMEFFAYVAGDTTCSISKKFYCHVFKAQNADESKIILRSIADGFGRTSWAV</sequence>
<feature type="domain" description="PDZ" evidence="2">
    <location>
        <begin position="190"/>
        <end position="244"/>
    </location>
</feature>
<dbReference type="EMBL" id="JAIZAY010000008">
    <property type="protein sequence ID" value="KAJ8037713.1"/>
    <property type="molecule type" value="Genomic_DNA"/>
</dbReference>
<dbReference type="InterPro" id="IPR036034">
    <property type="entry name" value="PDZ_sf"/>
</dbReference>
<evidence type="ECO:0000259" key="1">
    <source>
        <dbReference type="PROSITE" id="PS01179"/>
    </source>
</evidence>
<dbReference type="Pfam" id="PF02759">
    <property type="entry name" value="RUN"/>
    <property type="match status" value="1"/>
</dbReference>
<dbReference type="PANTHER" id="PTHR46753:SF3">
    <property type="entry name" value="PDZ DOMAIN-CONTAINING PROTEIN"/>
    <property type="match status" value="1"/>
</dbReference>
<evidence type="ECO:0000259" key="3">
    <source>
        <dbReference type="PROSITE" id="PS50826"/>
    </source>
</evidence>
<dbReference type="SUPFAM" id="SSF50156">
    <property type="entry name" value="PDZ domain-like"/>
    <property type="match status" value="1"/>
</dbReference>
<organism evidence="4 5">
    <name type="scientific">Holothuria leucospilota</name>
    <name type="common">Black long sea cucumber</name>
    <name type="synonym">Mertensiothuria leucospilota</name>
    <dbReference type="NCBI Taxonomy" id="206669"/>
    <lineage>
        <taxon>Eukaryota</taxon>
        <taxon>Metazoa</taxon>
        <taxon>Echinodermata</taxon>
        <taxon>Eleutherozoa</taxon>
        <taxon>Echinozoa</taxon>
        <taxon>Holothuroidea</taxon>
        <taxon>Aspidochirotacea</taxon>
        <taxon>Aspidochirotida</taxon>
        <taxon>Holothuriidae</taxon>
        <taxon>Holothuria</taxon>
    </lineage>
</organism>
<dbReference type="InterPro" id="IPR004012">
    <property type="entry name" value="Run_dom"/>
</dbReference>
<dbReference type="InterPro" id="IPR006020">
    <property type="entry name" value="PTB/PI_dom"/>
</dbReference>
<dbReference type="SUPFAM" id="SSF140741">
    <property type="entry name" value="RUN domain-like"/>
    <property type="match status" value="1"/>
</dbReference>